<feature type="domain" description="UDP-N-acetylglucosamine 2-epimerase" evidence="4">
    <location>
        <begin position="1"/>
        <end position="144"/>
    </location>
</feature>
<organism evidence="5">
    <name type="scientific">marine metagenome</name>
    <dbReference type="NCBI Taxonomy" id="408172"/>
    <lineage>
        <taxon>unclassified sequences</taxon>
        <taxon>metagenomes</taxon>
        <taxon>ecological metagenomes</taxon>
    </lineage>
</organism>
<reference evidence="5" key="1">
    <citation type="submission" date="2018-05" db="EMBL/GenBank/DDBJ databases">
        <authorList>
            <person name="Lanie J.A."/>
            <person name="Ng W.-L."/>
            <person name="Kazmierczak K.M."/>
            <person name="Andrzejewski T.M."/>
            <person name="Davidsen T.M."/>
            <person name="Wayne K.J."/>
            <person name="Tettelin H."/>
            <person name="Glass J.I."/>
            <person name="Rusch D."/>
            <person name="Podicherti R."/>
            <person name="Tsui H.-C.T."/>
            <person name="Winkler M.E."/>
        </authorList>
    </citation>
    <scope>NUCLEOTIDE SEQUENCE</scope>
</reference>
<evidence type="ECO:0000256" key="3">
    <source>
        <dbReference type="ARBA" id="ARBA00038858"/>
    </source>
</evidence>
<proteinExistence type="inferred from homology"/>
<dbReference type="InterPro" id="IPR003331">
    <property type="entry name" value="UDP_GlcNAc_Epimerase_2_dom"/>
</dbReference>
<dbReference type="PANTHER" id="PTHR43174">
    <property type="entry name" value="UDP-N-ACETYLGLUCOSAMINE 2-EPIMERASE"/>
    <property type="match status" value="1"/>
</dbReference>
<accession>A0A382C567</accession>
<dbReference type="Pfam" id="PF02350">
    <property type="entry name" value="Epimerase_2"/>
    <property type="match status" value="1"/>
</dbReference>
<dbReference type="AlphaFoldDB" id="A0A382C567"/>
<evidence type="ECO:0000256" key="1">
    <source>
        <dbReference type="ARBA" id="ARBA00023235"/>
    </source>
</evidence>
<dbReference type="InterPro" id="IPR029767">
    <property type="entry name" value="WecB-like"/>
</dbReference>
<dbReference type="SUPFAM" id="SSF53756">
    <property type="entry name" value="UDP-Glycosyltransferase/glycogen phosphorylase"/>
    <property type="match status" value="1"/>
</dbReference>
<dbReference type="Gene3D" id="3.40.50.2000">
    <property type="entry name" value="Glycogen Phosphorylase B"/>
    <property type="match status" value="1"/>
</dbReference>
<dbReference type="PANTHER" id="PTHR43174:SF2">
    <property type="entry name" value="UDP-N-ACETYLGLUCOSAMINE 2-EPIMERASE"/>
    <property type="match status" value="1"/>
</dbReference>
<dbReference type="EMBL" id="UINC01032858">
    <property type="protein sequence ID" value="SVB21206.1"/>
    <property type="molecule type" value="Genomic_DNA"/>
</dbReference>
<name>A0A382C567_9ZZZZ</name>
<dbReference type="GO" id="GO:0008761">
    <property type="term" value="F:UDP-N-acetylglucosamine 2-epimerase activity"/>
    <property type="evidence" value="ECO:0007669"/>
    <property type="project" value="UniProtKB-EC"/>
</dbReference>
<keyword evidence="1" id="KW-0413">Isomerase</keyword>
<comment type="similarity">
    <text evidence="2">Belongs to the UDP-N-acetylglucosamine 2-epimerase family.</text>
</comment>
<feature type="non-terminal residue" evidence="5">
    <location>
        <position position="1"/>
    </location>
</feature>
<evidence type="ECO:0000256" key="2">
    <source>
        <dbReference type="ARBA" id="ARBA00038209"/>
    </source>
</evidence>
<gene>
    <name evidence="5" type="ORF">METZ01_LOCUS174060</name>
</gene>
<evidence type="ECO:0000259" key="4">
    <source>
        <dbReference type="Pfam" id="PF02350"/>
    </source>
</evidence>
<evidence type="ECO:0000313" key="5">
    <source>
        <dbReference type="EMBL" id="SVB21206.1"/>
    </source>
</evidence>
<sequence>CEALQTIALQQPDVQIVYPVHLNPNVLEPVNRILSNLPNMHLLEPLEYPQFVHLMNQSALILTDSGGVQEEAPSLGKPVLVMRDTTERPEAVQAGTVKLVGANQRTIVDETIRLLNDSEAYRKMAFAHNPYGDGTACNKIMDALMSFEKDNR</sequence>
<protein>
    <recommendedName>
        <fullName evidence="3">UDP-N-acetylglucosamine 2-epimerase (non-hydrolyzing)</fullName>
        <ecNumber evidence="3">5.1.3.14</ecNumber>
    </recommendedName>
</protein>
<dbReference type="EC" id="5.1.3.14" evidence="3"/>